<feature type="transmembrane region" description="Helical" evidence="7">
    <location>
        <begin position="174"/>
        <end position="195"/>
    </location>
</feature>
<feature type="transmembrane region" description="Helical" evidence="7">
    <location>
        <begin position="378"/>
        <end position="398"/>
    </location>
</feature>
<evidence type="ECO:0000256" key="5">
    <source>
        <dbReference type="ARBA" id="ARBA00022989"/>
    </source>
</evidence>
<evidence type="ECO:0000259" key="8">
    <source>
        <dbReference type="PROSITE" id="PS50850"/>
    </source>
</evidence>
<feature type="transmembrane region" description="Helical" evidence="7">
    <location>
        <begin position="146"/>
        <end position="168"/>
    </location>
</feature>
<feature type="transmembrane region" description="Helical" evidence="7">
    <location>
        <begin position="286"/>
        <end position="304"/>
    </location>
</feature>
<feature type="transmembrane region" description="Helical" evidence="7">
    <location>
        <begin position="87"/>
        <end position="105"/>
    </location>
</feature>
<dbReference type="PANTHER" id="PTHR23517">
    <property type="entry name" value="RESISTANCE PROTEIN MDTM, PUTATIVE-RELATED-RELATED"/>
    <property type="match status" value="1"/>
</dbReference>
<keyword evidence="4 7" id="KW-0812">Transmembrane</keyword>
<accession>A0ABT8G0C6</accession>
<feature type="transmembrane region" description="Helical" evidence="7">
    <location>
        <begin position="21"/>
        <end position="45"/>
    </location>
</feature>
<protein>
    <submittedName>
        <fullName evidence="9">MFS transporter</fullName>
    </submittedName>
</protein>
<dbReference type="SUPFAM" id="SSF103473">
    <property type="entry name" value="MFS general substrate transporter"/>
    <property type="match status" value="1"/>
</dbReference>
<proteinExistence type="predicted"/>
<dbReference type="InterPro" id="IPR020846">
    <property type="entry name" value="MFS_dom"/>
</dbReference>
<sequence length="415" mass="42161">MTAQDTTRIASRRPTLPERAPFIVATASFALVFASAGAPIPMYHLYREDNGLTDGDFAFASAGYFVAAVTSLLLLGRLSNHLGRRPVAIAALASAGIGAGTLAFIDQPSLLIVARVLQGLAAGIAPSAIGAFAIDTAPERPRWLPALVTGSTPMLGIPLGAISAGLVVDLLPHPRAIVSITLVALTLLMIVLVLLCGETMPRSRGAVASLAPRLHVPAGRGRVLLATGTAAIATWSLGAFFQAFAPTVASEYLGTDDALIAACVFSAMMILNPVGGPLAGKLSPRVGVRLGMGIYMVALTGIILTLDAGAIIPFMTATLVVGIAQGIASTSAMRALVTGLEQHERAGLLASVYLMSYSGAALPGLISGRVAGDLASGQILLGYSALGVLSAIVAMVAIGGARRTAEARPAEGSTP</sequence>
<feature type="transmembrane region" description="Helical" evidence="7">
    <location>
        <begin position="57"/>
        <end position="75"/>
    </location>
</feature>
<dbReference type="InterPro" id="IPR050171">
    <property type="entry name" value="MFS_Transporters"/>
</dbReference>
<dbReference type="InterPro" id="IPR036259">
    <property type="entry name" value="MFS_trans_sf"/>
</dbReference>
<comment type="caution">
    <text evidence="9">The sequence shown here is derived from an EMBL/GenBank/DDBJ whole genome shotgun (WGS) entry which is preliminary data.</text>
</comment>
<evidence type="ECO:0000256" key="7">
    <source>
        <dbReference type="SAM" id="Phobius"/>
    </source>
</evidence>
<evidence type="ECO:0000256" key="1">
    <source>
        <dbReference type="ARBA" id="ARBA00004651"/>
    </source>
</evidence>
<gene>
    <name evidence="9" type="ORF">QQX04_06235</name>
</gene>
<dbReference type="PANTHER" id="PTHR23517:SF13">
    <property type="entry name" value="MAJOR FACILITATOR SUPERFAMILY MFS_1"/>
    <property type="match status" value="1"/>
</dbReference>
<keyword evidence="10" id="KW-1185">Reference proteome</keyword>
<name>A0ABT8G0C6_9MICO</name>
<dbReference type="InterPro" id="IPR011701">
    <property type="entry name" value="MFS"/>
</dbReference>
<dbReference type="Gene3D" id="1.20.1250.20">
    <property type="entry name" value="MFS general substrate transporter like domains"/>
    <property type="match status" value="1"/>
</dbReference>
<evidence type="ECO:0000256" key="6">
    <source>
        <dbReference type="ARBA" id="ARBA00023136"/>
    </source>
</evidence>
<keyword evidence="3" id="KW-1003">Cell membrane</keyword>
<feature type="transmembrane region" description="Helical" evidence="7">
    <location>
        <begin position="111"/>
        <end position="134"/>
    </location>
</feature>
<keyword evidence="5 7" id="KW-1133">Transmembrane helix</keyword>
<dbReference type="Pfam" id="PF07690">
    <property type="entry name" value="MFS_1"/>
    <property type="match status" value="1"/>
</dbReference>
<feature type="transmembrane region" description="Helical" evidence="7">
    <location>
        <begin position="310"/>
        <end position="336"/>
    </location>
</feature>
<evidence type="ECO:0000256" key="3">
    <source>
        <dbReference type="ARBA" id="ARBA00022475"/>
    </source>
</evidence>
<organism evidence="9 10">
    <name type="scientific">Demequina zhanjiangensis</name>
    <dbReference type="NCBI Taxonomy" id="3051659"/>
    <lineage>
        <taxon>Bacteria</taxon>
        <taxon>Bacillati</taxon>
        <taxon>Actinomycetota</taxon>
        <taxon>Actinomycetes</taxon>
        <taxon>Micrococcales</taxon>
        <taxon>Demequinaceae</taxon>
        <taxon>Demequina</taxon>
    </lineage>
</organism>
<evidence type="ECO:0000256" key="4">
    <source>
        <dbReference type="ARBA" id="ARBA00022692"/>
    </source>
</evidence>
<keyword evidence="2" id="KW-0813">Transport</keyword>
<evidence type="ECO:0000313" key="10">
    <source>
        <dbReference type="Proteomes" id="UP001172738"/>
    </source>
</evidence>
<evidence type="ECO:0000256" key="2">
    <source>
        <dbReference type="ARBA" id="ARBA00022448"/>
    </source>
</evidence>
<evidence type="ECO:0000313" key="9">
    <source>
        <dbReference type="EMBL" id="MDN4472588.1"/>
    </source>
</evidence>
<dbReference type="EMBL" id="JAUHPV010000003">
    <property type="protein sequence ID" value="MDN4472588.1"/>
    <property type="molecule type" value="Genomic_DNA"/>
</dbReference>
<dbReference type="Proteomes" id="UP001172738">
    <property type="component" value="Unassembled WGS sequence"/>
</dbReference>
<dbReference type="RefSeq" id="WP_301127285.1">
    <property type="nucleotide sequence ID" value="NZ_JAUHPV010000003.1"/>
</dbReference>
<feature type="transmembrane region" description="Helical" evidence="7">
    <location>
        <begin position="223"/>
        <end position="245"/>
    </location>
</feature>
<feature type="domain" description="Major facilitator superfamily (MFS) profile" evidence="8">
    <location>
        <begin position="20"/>
        <end position="402"/>
    </location>
</feature>
<feature type="transmembrane region" description="Helical" evidence="7">
    <location>
        <begin position="257"/>
        <end position="274"/>
    </location>
</feature>
<keyword evidence="6 7" id="KW-0472">Membrane</keyword>
<comment type="subcellular location">
    <subcellularLocation>
        <location evidence="1">Cell membrane</location>
        <topology evidence="1">Multi-pass membrane protein</topology>
    </subcellularLocation>
</comment>
<dbReference type="PROSITE" id="PS50850">
    <property type="entry name" value="MFS"/>
    <property type="match status" value="1"/>
</dbReference>
<reference evidence="9" key="1">
    <citation type="submission" date="2023-06" db="EMBL/GenBank/DDBJ databases">
        <title>SYSU T00b26.</title>
        <authorList>
            <person name="Gao L."/>
            <person name="Fang B.-Z."/>
            <person name="Li W.-J."/>
        </authorList>
    </citation>
    <scope>NUCLEOTIDE SEQUENCE</scope>
    <source>
        <strain evidence="9">SYSU T00b26</strain>
    </source>
</reference>
<feature type="transmembrane region" description="Helical" evidence="7">
    <location>
        <begin position="348"/>
        <end position="366"/>
    </location>
</feature>